<reference evidence="1 2" key="1">
    <citation type="submission" date="2017-03" db="EMBL/GenBank/DDBJ databases">
        <authorList>
            <person name="Regsiter A."/>
            <person name="William W."/>
        </authorList>
    </citation>
    <scope>NUCLEOTIDE SEQUENCE [LARGE SCALE GENOMIC DNA]</scope>
    <source>
        <strain evidence="1">PRJEB5721</strain>
    </source>
</reference>
<protein>
    <submittedName>
        <fullName evidence="1">Uncharacterized protein</fullName>
    </submittedName>
</protein>
<dbReference type="Proteomes" id="UP000193925">
    <property type="component" value="Chromosome AFERRI"/>
</dbReference>
<evidence type="ECO:0000313" key="1">
    <source>
        <dbReference type="EMBL" id="SMH67605.1"/>
    </source>
</evidence>
<dbReference type="EMBL" id="LT841305">
    <property type="protein sequence ID" value="SMH67605.1"/>
    <property type="molecule type" value="Genomic_DNA"/>
</dbReference>
<evidence type="ECO:0000313" key="2">
    <source>
        <dbReference type="Proteomes" id="UP000193925"/>
    </source>
</evidence>
<sequence length="182" mass="20228">MSSRVSVIVEVIVDVVVLHGHAHADGVAALLAIKSSVIAFADSVQHPEDFAGVTSGIVMHQVTQIERVSIDPDEQRQGQGERQHEAMHHPFDRGWRRTLGNTDIHPEMSATASLLEQLAEELFREPAMHNDRASAEAFHELSLQQQTGAFIEHALSVATRKGLLQLRRALPMAYWPRARRPP</sequence>
<accession>A0ABY1MUT4</accession>
<proteinExistence type="predicted"/>
<keyword evidence="2" id="KW-1185">Reference proteome</keyword>
<organism evidence="1 2">
    <name type="scientific">Acidithiobacillus ferrivorans</name>
    <dbReference type="NCBI Taxonomy" id="160808"/>
    <lineage>
        <taxon>Bacteria</taxon>
        <taxon>Pseudomonadati</taxon>
        <taxon>Pseudomonadota</taxon>
        <taxon>Acidithiobacillia</taxon>
        <taxon>Acidithiobacillales</taxon>
        <taxon>Acidithiobacillaceae</taxon>
        <taxon>Acidithiobacillus</taxon>
    </lineage>
</organism>
<name>A0ABY1MUT4_9PROT</name>
<gene>
    <name evidence="1" type="ORF">AFERRI_50807</name>
</gene>